<feature type="domain" description="Nephrocystin 3-like N-terminal" evidence="3">
    <location>
        <begin position="99"/>
        <end position="192"/>
    </location>
</feature>
<feature type="transmembrane region" description="Helical" evidence="2">
    <location>
        <begin position="136"/>
        <end position="160"/>
    </location>
</feature>
<reference evidence="4" key="2">
    <citation type="submission" date="2023-06" db="EMBL/GenBank/DDBJ databases">
        <authorList>
            <consortium name="Lawrence Berkeley National Laboratory"/>
            <person name="Haridas S."/>
            <person name="Hensen N."/>
            <person name="Bonometti L."/>
            <person name="Westerberg I."/>
            <person name="Brannstrom I.O."/>
            <person name="Guillou S."/>
            <person name="Cros-Aarteil S."/>
            <person name="Calhoun S."/>
            <person name="Kuo A."/>
            <person name="Mondo S."/>
            <person name="Pangilinan J."/>
            <person name="Riley R."/>
            <person name="LaButti K."/>
            <person name="Andreopoulos B."/>
            <person name="Lipzen A."/>
            <person name="Chen C."/>
            <person name="Yanf M."/>
            <person name="Daum C."/>
            <person name="Ng V."/>
            <person name="Clum A."/>
            <person name="Steindorff A."/>
            <person name="Ohm R."/>
            <person name="Martin F."/>
            <person name="Silar P."/>
            <person name="Natvig D."/>
            <person name="Lalanne C."/>
            <person name="Gautier V."/>
            <person name="Ament-velasquez S.L."/>
            <person name="Kruys A."/>
            <person name="Hutchinson M.I."/>
            <person name="Powell A.J."/>
            <person name="Barry K."/>
            <person name="Miller A.N."/>
            <person name="Grigoriev I.V."/>
            <person name="Debuchy R."/>
            <person name="Gladieux P."/>
            <person name="Thoren M.H."/>
            <person name="Johannesson H."/>
        </authorList>
    </citation>
    <scope>NUCLEOTIDE SEQUENCE</scope>
    <source>
        <strain evidence="4">CBS 232.78</strain>
    </source>
</reference>
<proteinExistence type="predicted"/>
<dbReference type="Proteomes" id="UP001285441">
    <property type="component" value="Unassembled WGS sequence"/>
</dbReference>
<evidence type="ECO:0000313" key="5">
    <source>
        <dbReference type="Proteomes" id="UP001285441"/>
    </source>
</evidence>
<dbReference type="PANTHER" id="PTHR40619">
    <property type="entry name" value="FUNGAL STAND N-TERMINAL GOODBYE DOMAIN-CONTAINING PROTEIN"/>
    <property type="match status" value="1"/>
</dbReference>
<keyword evidence="5" id="KW-1185">Reference proteome</keyword>
<keyword evidence="2" id="KW-0472">Membrane</keyword>
<keyword evidence="1" id="KW-0677">Repeat</keyword>
<keyword evidence="2" id="KW-0812">Transmembrane</keyword>
<sequence>MFVKPSTCELETVLRGFPVVGAEELEKLDSAIQDGKDVYMNKAKKSPFRDFARTGAYEWAHILLGIFDIDPEISRRNVEPILQPSHSMRPEALSHVRSIMTERRFKNWMMCPGSSVLLIEGHCEHLGIGKTSPMSAFCASLGASLSLSPSFIIFIIFSYFCGQNTNTHRNIYSGPRGLIRSLITQLLQHLPAEPNLNFLDDNILAGIQHTGHEFPLYVTFSNS</sequence>
<reference evidence="4" key="1">
    <citation type="journal article" date="2023" name="Mol. Phylogenet. Evol.">
        <title>Genome-scale phylogeny and comparative genomics of the fungal order Sordariales.</title>
        <authorList>
            <person name="Hensen N."/>
            <person name="Bonometti L."/>
            <person name="Westerberg I."/>
            <person name="Brannstrom I.O."/>
            <person name="Guillou S."/>
            <person name="Cros-Aarteil S."/>
            <person name="Calhoun S."/>
            <person name="Haridas S."/>
            <person name="Kuo A."/>
            <person name="Mondo S."/>
            <person name="Pangilinan J."/>
            <person name="Riley R."/>
            <person name="LaButti K."/>
            <person name="Andreopoulos B."/>
            <person name="Lipzen A."/>
            <person name="Chen C."/>
            <person name="Yan M."/>
            <person name="Daum C."/>
            <person name="Ng V."/>
            <person name="Clum A."/>
            <person name="Steindorff A."/>
            <person name="Ohm R.A."/>
            <person name="Martin F."/>
            <person name="Silar P."/>
            <person name="Natvig D.O."/>
            <person name="Lalanne C."/>
            <person name="Gautier V."/>
            <person name="Ament-Velasquez S.L."/>
            <person name="Kruys A."/>
            <person name="Hutchinson M.I."/>
            <person name="Powell A.J."/>
            <person name="Barry K."/>
            <person name="Miller A.N."/>
            <person name="Grigoriev I.V."/>
            <person name="Debuchy R."/>
            <person name="Gladieux P."/>
            <person name="Hiltunen Thoren M."/>
            <person name="Johannesson H."/>
        </authorList>
    </citation>
    <scope>NUCLEOTIDE SEQUENCE</scope>
    <source>
        <strain evidence="4">CBS 232.78</strain>
    </source>
</reference>
<keyword evidence="2" id="KW-1133">Transmembrane helix</keyword>
<name>A0AAE0P889_9PEZI</name>
<dbReference type="InterPro" id="IPR056884">
    <property type="entry name" value="NPHP3-like_N"/>
</dbReference>
<accession>A0AAE0P889</accession>
<evidence type="ECO:0000313" key="4">
    <source>
        <dbReference type="EMBL" id="KAK3395127.1"/>
    </source>
</evidence>
<organism evidence="4 5">
    <name type="scientific">Podospora didyma</name>
    <dbReference type="NCBI Taxonomy" id="330526"/>
    <lineage>
        <taxon>Eukaryota</taxon>
        <taxon>Fungi</taxon>
        <taxon>Dikarya</taxon>
        <taxon>Ascomycota</taxon>
        <taxon>Pezizomycotina</taxon>
        <taxon>Sordariomycetes</taxon>
        <taxon>Sordariomycetidae</taxon>
        <taxon>Sordariales</taxon>
        <taxon>Podosporaceae</taxon>
        <taxon>Podospora</taxon>
    </lineage>
</organism>
<dbReference type="Pfam" id="PF24883">
    <property type="entry name" value="NPHP3_N"/>
    <property type="match status" value="1"/>
</dbReference>
<comment type="caution">
    <text evidence="4">The sequence shown here is derived from an EMBL/GenBank/DDBJ whole genome shotgun (WGS) entry which is preliminary data.</text>
</comment>
<dbReference type="EMBL" id="JAULSW010000001">
    <property type="protein sequence ID" value="KAK3395127.1"/>
    <property type="molecule type" value="Genomic_DNA"/>
</dbReference>
<evidence type="ECO:0000259" key="3">
    <source>
        <dbReference type="Pfam" id="PF24883"/>
    </source>
</evidence>
<evidence type="ECO:0000256" key="1">
    <source>
        <dbReference type="ARBA" id="ARBA00022737"/>
    </source>
</evidence>
<protein>
    <recommendedName>
        <fullName evidence="3">Nephrocystin 3-like N-terminal domain-containing protein</fullName>
    </recommendedName>
</protein>
<evidence type="ECO:0000256" key="2">
    <source>
        <dbReference type="SAM" id="Phobius"/>
    </source>
</evidence>
<dbReference type="AlphaFoldDB" id="A0AAE0P889"/>
<gene>
    <name evidence="4" type="ORF">B0H63DRAFT_518196</name>
</gene>
<dbReference type="PANTHER" id="PTHR40619:SF3">
    <property type="entry name" value="FUNGAL STAND N-TERMINAL GOODBYE DOMAIN-CONTAINING PROTEIN"/>
    <property type="match status" value="1"/>
</dbReference>